<gene>
    <name evidence="2" type="ORF">DBRI1063_LOCUS6023</name>
</gene>
<evidence type="ECO:0000256" key="1">
    <source>
        <dbReference type="SAM" id="MobiDB-lite"/>
    </source>
</evidence>
<name>A0A7S1YV72_9STRA</name>
<proteinExistence type="predicted"/>
<organism evidence="2">
    <name type="scientific">Ditylum brightwellii</name>
    <dbReference type="NCBI Taxonomy" id="49249"/>
    <lineage>
        <taxon>Eukaryota</taxon>
        <taxon>Sar</taxon>
        <taxon>Stramenopiles</taxon>
        <taxon>Ochrophyta</taxon>
        <taxon>Bacillariophyta</taxon>
        <taxon>Mediophyceae</taxon>
        <taxon>Lithodesmiophycidae</taxon>
        <taxon>Lithodesmiales</taxon>
        <taxon>Lithodesmiaceae</taxon>
        <taxon>Ditylum</taxon>
    </lineage>
</organism>
<sequence>MRDVATKTQRDLSRCLLSIMQESMKDGYNAALDVPGGVGSYSRMKEAMHSATSLKVSSMYAKSEVKLLEGIGELVHQIASLVEQTSQIIAKHLGGVYSTYWDSRNGRSKQRKNQKTHYTLLQGINALCTVIANIQALVGIEREALNESDSDLSAEMKYSAENGDDSGYDEVNHRSVKSICVQDAGVDAVNGEYFCFGSIDGVNRYRKIGVWNEQDAKFDLFCCPKMFDETRRWFISIAPHGEWQGTSEFVGFYEAPTSIALSDLPPERGWVTVHNKLGIDPPPRIVWESKSNRDNDEESGNEKSGDEVLMKRNHAMRVTGSFL</sequence>
<evidence type="ECO:0000313" key="2">
    <source>
        <dbReference type="EMBL" id="CAD9320566.1"/>
    </source>
</evidence>
<feature type="compositionally biased region" description="Basic and acidic residues" evidence="1">
    <location>
        <begin position="290"/>
        <end position="310"/>
    </location>
</feature>
<dbReference type="EMBL" id="HBGN01009387">
    <property type="protein sequence ID" value="CAD9320566.1"/>
    <property type="molecule type" value="Transcribed_RNA"/>
</dbReference>
<accession>A0A7S1YV72</accession>
<feature type="region of interest" description="Disordered" evidence="1">
    <location>
        <begin position="284"/>
        <end position="310"/>
    </location>
</feature>
<reference evidence="2" key="1">
    <citation type="submission" date="2021-01" db="EMBL/GenBank/DDBJ databases">
        <authorList>
            <person name="Corre E."/>
            <person name="Pelletier E."/>
            <person name="Niang G."/>
            <person name="Scheremetjew M."/>
            <person name="Finn R."/>
            <person name="Kale V."/>
            <person name="Holt S."/>
            <person name="Cochrane G."/>
            <person name="Meng A."/>
            <person name="Brown T."/>
            <person name="Cohen L."/>
        </authorList>
    </citation>
    <scope>NUCLEOTIDE SEQUENCE</scope>
    <source>
        <strain evidence="2">Pop2</strain>
    </source>
</reference>
<dbReference type="AlphaFoldDB" id="A0A7S1YV72"/>
<protein>
    <submittedName>
        <fullName evidence="2">Uncharacterized protein</fullName>
    </submittedName>
</protein>